<protein>
    <submittedName>
        <fullName evidence="2">Uncharacterized protein</fullName>
    </submittedName>
</protein>
<organism evidence="2 3">
    <name type="scientific">Fusarium oxysporum f. sp. cepae</name>
    <dbReference type="NCBI Taxonomy" id="396571"/>
    <lineage>
        <taxon>Eukaryota</taxon>
        <taxon>Fungi</taxon>
        <taxon>Dikarya</taxon>
        <taxon>Ascomycota</taxon>
        <taxon>Pezizomycotina</taxon>
        <taxon>Sordariomycetes</taxon>
        <taxon>Hypocreomycetidae</taxon>
        <taxon>Hypocreales</taxon>
        <taxon>Nectriaceae</taxon>
        <taxon>Fusarium</taxon>
        <taxon>Fusarium oxysporum species complex</taxon>
    </lineage>
</organism>
<dbReference type="EMBL" id="MRCU01000009">
    <property type="protein sequence ID" value="RKK11486.1"/>
    <property type="molecule type" value="Genomic_DNA"/>
</dbReference>
<reference evidence="2 3" key="1">
    <citation type="journal article" date="2018" name="Sci. Rep.">
        <title>Characterisation of pathogen-specific regions and novel effector candidates in Fusarium oxysporum f. sp. cepae.</title>
        <authorList>
            <person name="Armitage A.D."/>
            <person name="Taylor A."/>
            <person name="Sobczyk M.K."/>
            <person name="Baxter L."/>
            <person name="Greenfield B.P."/>
            <person name="Bates H.J."/>
            <person name="Wilson F."/>
            <person name="Jackson A.C."/>
            <person name="Ott S."/>
            <person name="Harrison R.J."/>
            <person name="Clarkson J.P."/>
        </authorList>
    </citation>
    <scope>NUCLEOTIDE SEQUENCE [LARGE SCALE GENOMIC DNA]</scope>
    <source>
        <strain evidence="2 3">FoC_Fus2</strain>
    </source>
</reference>
<evidence type="ECO:0000256" key="1">
    <source>
        <dbReference type="SAM" id="MobiDB-lite"/>
    </source>
</evidence>
<accession>A0A3L6N267</accession>
<dbReference type="Proteomes" id="UP000270866">
    <property type="component" value="Chromosome 11"/>
</dbReference>
<comment type="caution">
    <text evidence="2">The sequence shown here is derived from an EMBL/GenBank/DDBJ whole genome shotgun (WGS) entry which is preliminary data.</text>
</comment>
<gene>
    <name evidence="2" type="ORF">BFJ65_g13367</name>
</gene>
<proteinExistence type="predicted"/>
<name>A0A3L6N267_FUSOX</name>
<evidence type="ECO:0000313" key="2">
    <source>
        <dbReference type="EMBL" id="RKK11486.1"/>
    </source>
</evidence>
<feature type="region of interest" description="Disordered" evidence="1">
    <location>
        <begin position="1"/>
        <end position="33"/>
    </location>
</feature>
<sequence>MKKGDFEQFTQRCASASTGAGQGFPSNTLRPSI</sequence>
<evidence type="ECO:0000313" key="3">
    <source>
        <dbReference type="Proteomes" id="UP000270866"/>
    </source>
</evidence>
<dbReference type="AlphaFoldDB" id="A0A3L6N267"/>
<feature type="compositionally biased region" description="Polar residues" evidence="1">
    <location>
        <begin position="8"/>
        <end position="33"/>
    </location>
</feature>